<dbReference type="EC" id="5.4.99.5" evidence="1"/>
<protein>
    <recommendedName>
        <fullName evidence="1">chorismate mutase</fullName>
        <ecNumber evidence="1">5.4.99.5</ecNumber>
    </recommendedName>
</protein>
<dbReference type="Proteomes" id="UP000662783">
    <property type="component" value="Chromosome"/>
</dbReference>
<dbReference type="RefSeq" id="WP_205722261.1">
    <property type="nucleotide sequence ID" value="NZ_CP070608.1"/>
</dbReference>
<dbReference type="PANTHER" id="PTHR43018">
    <property type="entry name" value="PHOSPHO-2-DEHYDRO-3-DEOXYHEPTONATE ALDOLASE"/>
    <property type="match status" value="1"/>
</dbReference>
<accession>A0A975A1P7</accession>
<proteinExistence type="predicted"/>
<sequence length="361" mass="40846">MRERIETLWKKDKSPLMIAGPCSAESEEQLRLSTQLLSEIGVKVIRAGIWKPRTRPNTFEGIGSPALQWIKDIKKDFDVQFAIEVATAQHVELALEYGVDVLWIGARTTVNPFTVQEIADSLKGVDIPVLVKNPINPDLALWLGALERLSNAGISKLGAIHRGFSSHRKSKYRNEPLWQIPIELKRLHPDLPLIGDPSHIAGERGLIEAVSQKALDVNYDGLMIEVHPNPDKALSDAKQQITPATLERLLGTLQVRSATSDNALFLSKLEQLRDKIDEVDQELIQVLRNRMDLVDELGVYKKENNVSIFQLNRWKDIMQSRGKWAEDAQLRREFIEDIYKIIHEESIKKQTSISEASTTSK</sequence>
<keyword evidence="3" id="KW-0175">Coiled coil</keyword>
<evidence type="ECO:0000259" key="4">
    <source>
        <dbReference type="PROSITE" id="PS51168"/>
    </source>
</evidence>
<dbReference type="SUPFAM" id="SSF48600">
    <property type="entry name" value="Chorismate mutase II"/>
    <property type="match status" value="1"/>
</dbReference>
<keyword evidence="2" id="KW-0808">Transferase</keyword>
<dbReference type="Pfam" id="PF00793">
    <property type="entry name" value="DAHP_synth_1"/>
    <property type="match status" value="1"/>
</dbReference>
<organism evidence="5 6">
    <name type="scientific">Fulvivirga lutea</name>
    <dbReference type="NCBI Taxonomy" id="2810512"/>
    <lineage>
        <taxon>Bacteria</taxon>
        <taxon>Pseudomonadati</taxon>
        <taxon>Bacteroidota</taxon>
        <taxon>Cytophagia</taxon>
        <taxon>Cytophagales</taxon>
        <taxon>Fulvivirgaceae</taxon>
        <taxon>Fulvivirga</taxon>
    </lineage>
</organism>
<gene>
    <name evidence="5" type="ORF">JR347_01290</name>
</gene>
<dbReference type="SUPFAM" id="SSF51569">
    <property type="entry name" value="Aldolase"/>
    <property type="match status" value="1"/>
</dbReference>
<dbReference type="InterPro" id="IPR006218">
    <property type="entry name" value="DAHP1/KDSA"/>
</dbReference>
<dbReference type="InterPro" id="IPR036979">
    <property type="entry name" value="CM_dom_sf"/>
</dbReference>
<dbReference type="GO" id="GO:0016740">
    <property type="term" value="F:transferase activity"/>
    <property type="evidence" value="ECO:0007669"/>
    <property type="project" value="UniProtKB-KW"/>
</dbReference>
<reference evidence="5" key="1">
    <citation type="submission" date="2021-02" db="EMBL/GenBank/DDBJ databases">
        <title>Fulvivirga sp. S481 isolated from sea water.</title>
        <authorList>
            <person name="Bae S.S."/>
            <person name="Baek K."/>
        </authorList>
    </citation>
    <scope>NUCLEOTIDE SEQUENCE</scope>
    <source>
        <strain evidence="5">S481</strain>
    </source>
</reference>
<evidence type="ECO:0000256" key="2">
    <source>
        <dbReference type="ARBA" id="ARBA00022679"/>
    </source>
</evidence>
<dbReference type="AlphaFoldDB" id="A0A975A1P7"/>
<dbReference type="EMBL" id="CP070608">
    <property type="protein sequence ID" value="QSE97752.1"/>
    <property type="molecule type" value="Genomic_DNA"/>
</dbReference>
<keyword evidence="6" id="KW-1185">Reference proteome</keyword>
<dbReference type="Gene3D" id="1.20.59.10">
    <property type="entry name" value="Chorismate mutase"/>
    <property type="match status" value="1"/>
</dbReference>
<evidence type="ECO:0000313" key="6">
    <source>
        <dbReference type="Proteomes" id="UP000662783"/>
    </source>
</evidence>
<dbReference type="InterPro" id="IPR036263">
    <property type="entry name" value="Chorismate_II_sf"/>
</dbReference>
<dbReference type="Gene3D" id="3.20.20.70">
    <property type="entry name" value="Aldolase class I"/>
    <property type="match status" value="1"/>
</dbReference>
<evidence type="ECO:0000313" key="5">
    <source>
        <dbReference type="EMBL" id="QSE97752.1"/>
    </source>
</evidence>
<dbReference type="InterPro" id="IPR013785">
    <property type="entry name" value="Aldolase_TIM"/>
</dbReference>
<dbReference type="SMART" id="SM00830">
    <property type="entry name" value="CM_2"/>
    <property type="match status" value="1"/>
</dbReference>
<dbReference type="PROSITE" id="PS51168">
    <property type="entry name" value="CHORISMATE_MUT_2"/>
    <property type="match status" value="1"/>
</dbReference>
<dbReference type="InterPro" id="IPR002701">
    <property type="entry name" value="CM_II_prokaryot"/>
</dbReference>
<dbReference type="InterPro" id="IPR052899">
    <property type="entry name" value="Class-I_DAHP_synthase"/>
</dbReference>
<evidence type="ECO:0000256" key="1">
    <source>
        <dbReference type="ARBA" id="ARBA00012404"/>
    </source>
</evidence>
<dbReference type="PANTHER" id="PTHR43018:SF1">
    <property type="entry name" value="PROTEIN AROA(G)"/>
    <property type="match status" value="1"/>
</dbReference>
<dbReference type="Pfam" id="PF01817">
    <property type="entry name" value="CM_2"/>
    <property type="match status" value="1"/>
</dbReference>
<dbReference type="GO" id="GO:0046417">
    <property type="term" value="P:chorismate metabolic process"/>
    <property type="evidence" value="ECO:0007669"/>
    <property type="project" value="InterPro"/>
</dbReference>
<dbReference type="KEGG" id="fuv:JR347_01290"/>
<feature type="coiled-coil region" evidence="3">
    <location>
        <begin position="262"/>
        <end position="289"/>
    </location>
</feature>
<dbReference type="GO" id="GO:0004106">
    <property type="term" value="F:chorismate mutase activity"/>
    <property type="evidence" value="ECO:0007669"/>
    <property type="project" value="UniProtKB-EC"/>
</dbReference>
<name>A0A975A1P7_9BACT</name>
<feature type="domain" description="Chorismate mutase" evidence="4">
    <location>
        <begin position="263"/>
        <end position="354"/>
    </location>
</feature>
<evidence type="ECO:0000256" key="3">
    <source>
        <dbReference type="SAM" id="Coils"/>
    </source>
</evidence>